<feature type="region of interest" description="Disordered" evidence="5">
    <location>
        <begin position="1"/>
        <end position="31"/>
    </location>
</feature>
<gene>
    <name evidence="7" type="ORF">RIF29_15070</name>
</gene>
<dbReference type="AlphaFoldDB" id="A0AAN9IIX0"/>
<dbReference type="GO" id="GO:0008270">
    <property type="term" value="F:zinc ion binding"/>
    <property type="evidence" value="ECO:0007669"/>
    <property type="project" value="UniProtKB-KW"/>
</dbReference>
<name>A0AAN9IIX0_CROPI</name>
<evidence type="ECO:0000256" key="1">
    <source>
        <dbReference type="ARBA" id="ARBA00022723"/>
    </source>
</evidence>
<evidence type="ECO:0000313" key="7">
    <source>
        <dbReference type="EMBL" id="KAK7274001.1"/>
    </source>
</evidence>
<accession>A0AAN9IIX0</accession>
<keyword evidence="2 4" id="KW-0863">Zinc-finger</keyword>
<feature type="domain" description="GRF-type" evidence="6">
    <location>
        <begin position="53"/>
        <end position="99"/>
    </location>
</feature>
<evidence type="ECO:0000256" key="4">
    <source>
        <dbReference type="PROSITE-ProRule" id="PRU01343"/>
    </source>
</evidence>
<keyword evidence="1" id="KW-0479">Metal-binding</keyword>
<evidence type="ECO:0000256" key="3">
    <source>
        <dbReference type="ARBA" id="ARBA00022833"/>
    </source>
</evidence>
<organism evidence="7 8">
    <name type="scientific">Crotalaria pallida</name>
    <name type="common">Smooth rattlebox</name>
    <name type="synonym">Crotalaria striata</name>
    <dbReference type="NCBI Taxonomy" id="3830"/>
    <lineage>
        <taxon>Eukaryota</taxon>
        <taxon>Viridiplantae</taxon>
        <taxon>Streptophyta</taxon>
        <taxon>Embryophyta</taxon>
        <taxon>Tracheophyta</taxon>
        <taxon>Spermatophyta</taxon>
        <taxon>Magnoliopsida</taxon>
        <taxon>eudicotyledons</taxon>
        <taxon>Gunneridae</taxon>
        <taxon>Pentapetalae</taxon>
        <taxon>rosids</taxon>
        <taxon>fabids</taxon>
        <taxon>Fabales</taxon>
        <taxon>Fabaceae</taxon>
        <taxon>Papilionoideae</taxon>
        <taxon>50 kb inversion clade</taxon>
        <taxon>genistoids sensu lato</taxon>
        <taxon>core genistoids</taxon>
        <taxon>Crotalarieae</taxon>
        <taxon>Crotalaria</taxon>
    </lineage>
</organism>
<dbReference type="PANTHER" id="PTHR33248">
    <property type="entry name" value="ZINC ION-BINDING PROTEIN"/>
    <property type="match status" value="1"/>
</dbReference>
<keyword evidence="8" id="KW-1185">Reference proteome</keyword>
<evidence type="ECO:0000313" key="8">
    <source>
        <dbReference type="Proteomes" id="UP001372338"/>
    </source>
</evidence>
<evidence type="ECO:0000259" key="6">
    <source>
        <dbReference type="PROSITE" id="PS51999"/>
    </source>
</evidence>
<reference evidence="7 8" key="1">
    <citation type="submission" date="2024-01" db="EMBL/GenBank/DDBJ databases">
        <title>The genomes of 5 underutilized Papilionoideae crops provide insights into root nodulation and disease resistanc.</title>
        <authorList>
            <person name="Yuan L."/>
        </authorList>
    </citation>
    <scope>NUCLEOTIDE SEQUENCE [LARGE SCALE GENOMIC DNA]</scope>
    <source>
        <strain evidence="7">ZHUSHIDOU_FW_LH</strain>
        <tissue evidence="7">Leaf</tissue>
    </source>
</reference>
<dbReference type="InterPro" id="IPR010666">
    <property type="entry name" value="Znf_GRF"/>
</dbReference>
<comment type="caution">
    <text evidence="7">The sequence shown here is derived from an EMBL/GenBank/DDBJ whole genome shotgun (WGS) entry which is preliminary data.</text>
</comment>
<sequence>MASSSSQRKSMNDVPCKPNSKRPYSCTMDSASSSMNTTTSISQYGYEGIPPYCGCGGARAVLRTARTEEHYGMRFWGCRFYKKDVPDSGCNFFDWYKDDVVLVVLGALKGQIIVVELLLFLELVSGLPYLWFALVEQGSYFLSYFVQRFGMVQQGRFGFGMVLHWLVQQQRFGFGLVLHGLGQQRFEFELVQQRFGFGLVQERFGFGLGY</sequence>
<dbReference type="Proteomes" id="UP001372338">
    <property type="component" value="Unassembled WGS sequence"/>
</dbReference>
<dbReference type="PROSITE" id="PS51999">
    <property type="entry name" value="ZF_GRF"/>
    <property type="match status" value="1"/>
</dbReference>
<evidence type="ECO:0000256" key="5">
    <source>
        <dbReference type="SAM" id="MobiDB-lite"/>
    </source>
</evidence>
<keyword evidence="3" id="KW-0862">Zinc</keyword>
<dbReference type="EMBL" id="JAYWIO010000003">
    <property type="protein sequence ID" value="KAK7274001.1"/>
    <property type="molecule type" value="Genomic_DNA"/>
</dbReference>
<proteinExistence type="predicted"/>
<evidence type="ECO:0000256" key="2">
    <source>
        <dbReference type="ARBA" id="ARBA00022771"/>
    </source>
</evidence>
<protein>
    <recommendedName>
        <fullName evidence="6">GRF-type domain-containing protein</fullName>
    </recommendedName>
</protein>